<dbReference type="InterPro" id="IPR026881">
    <property type="entry name" value="WYL_dom"/>
</dbReference>
<proteinExistence type="predicted"/>
<dbReference type="PANTHER" id="PTHR34580:SF1">
    <property type="entry name" value="PROTEIN PAFC"/>
    <property type="match status" value="1"/>
</dbReference>
<dbReference type="EMBL" id="FOUI01000001">
    <property type="protein sequence ID" value="SFM11653.1"/>
    <property type="molecule type" value="Genomic_DNA"/>
</dbReference>
<evidence type="ECO:0000259" key="1">
    <source>
        <dbReference type="Pfam" id="PF13280"/>
    </source>
</evidence>
<dbReference type="Pfam" id="PF25583">
    <property type="entry name" value="WCX"/>
    <property type="match status" value="1"/>
</dbReference>
<dbReference type="OrthoDB" id="8595817at2"/>
<sequence length="341" mass="38722">MSQRPTLFRHLAILQMLPRAPHSLSTTTIQLRLEEQGYNLTPRSLQRDLEKLAEQFPLICNKDEKPYKWSYMRHYSSDLPAMDTVTALTLVMAEEAVRGLLPKVAMDKISYRFETARKHLESMQTNGFAKWSQRVRAIPNGKSLIPAEIDPAIWEQLTDALLNNYALDVEYLSRLKGELKSYTLHPLGLVTRDSSSYLLATANDYDDIRQFALHRFRSARPSAQPYRAQPEFNVQGYIDQGAFGFPLQKEPVKLQARITSTVAWLLAETPLCADQRLSEPDAEGWVLLEGSVPNDQQTLWWIMGFGASIDVLQPVSWREHIHGQARALLGMAALEPMSGIN</sequence>
<dbReference type="GO" id="GO:0003677">
    <property type="term" value="F:DNA binding"/>
    <property type="evidence" value="ECO:0007669"/>
    <property type="project" value="UniProtKB-KW"/>
</dbReference>
<evidence type="ECO:0000313" key="3">
    <source>
        <dbReference type="EMBL" id="SFM11653.1"/>
    </source>
</evidence>
<keyword evidence="3" id="KW-0238">DNA-binding</keyword>
<evidence type="ECO:0000259" key="2">
    <source>
        <dbReference type="Pfam" id="PF25583"/>
    </source>
</evidence>
<feature type="domain" description="WCX" evidence="2">
    <location>
        <begin position="250"/>
        <end position="329"/>
    </location>
</feature>
<evidence type="ECO:0000313" key="4">
    <source>
        <dbReference type="Proteomes" id="UP000243629"/>
    </source>
</evidence>
<dbReference type="AlphaFoldDB" id="A0A1I4N8T1"/>
<dbReference type="Pfam" id="PF13280">
    <property type="entry name" value="WYL"/>
    <property type="match status" value="1"/>
</dbReference>
<dbReference type="InterPro" id="IPR051534">
    <property type="entry name" value="CBASS_pafABC_assoc_protein"/>
</dbReference>
<dbReference type="InterPro" id="IPR057727">
    <property type="entry name" value="WCX_dom"/>
</dbReference>
<reference evidence="4" key="1">
    <citation type="submission" date="2016-10" db="EMBL/GenBank/DDBJ databases">
        <authorList>
            <person name="Varghese N."/>
            <person name="Submissions S."/>
        </authorList>
    </citation>
    <scope>NUCLEOTIDE SEQUENCE [LARGE SCALE GENOMIC DNA]</scope>
    <source>
        <strain evidence="4">DSM 24213</strain>
    </source>
</reference>
<feature type="domain" description="WYL" evidence="1">
    <location>
        <begin position="153"/>
        <end position="220"/>
    </location>
</feature>
<gene>
    <name evidence="3" type="ORF">SAMN05216217_101119</name>
</gene>
<accession>A0A1I4N8T1</accession>
<organism evidence="3 4">
    <name type="scientific">Halopseudomonas yangmingensis</name>
    <dbReference type="NCBI Taxonomy" id="1720063"/>
    <lineage>
        <taxon>Bacteria</taxon>
        <taxon>Pseudomonadati</taxon>
        <taxon>Pseudomonadota</taxon>
        <taxon>Gammaproteobacteria</taxon>
        <taxon>Pseudomonadales</taxon>
        <taxon>Pseudomonadaceae</taxon>
        <taxon>Halopseudomonas</taxon>
    </lineage>
</organism>
<dbReference type="RefSeq" id="WP_093471304.1">
    <property type="nucleotide sequence ID" value="NZ_FOUI01000001.1"/>
</dbReference>
<dbReference type="Proteomes" id="UP000243629">
    <property type="component" value="Unassembled WGS sequence"/>
</dbReference>
<protein>
    <submittedName>
        <fullName evidence="3">Predicted DNA-binding transcriptional regulator YafY, contains an HTH and WYL domains</fullName>
    </submittedName>
</protein>
<dbReference type="PANTHER" id="PTHR34580">
    <property type="match status" value="1"/>
</dbReference>
<keyword evidence="4" id="KW-1185">Reference proteome</keyword>
<dbReference type="PROSITE" id="PS52050">
    <property type="entry name" value="WYL"/>
    <property type="match status" value="1"/>
</dbReference>
<name>A0A1I4N8T1_9GAMM</name>
<dbReference type="STRING" id="1720063.SAMN05216217_101119"/>